<dbReference type="PIRSF" id="PIRSF004505">
    <property type="entry name" value="MT_bac"/>
    <property type="match status" value="1"/>
</dbReference>
<dbReference type="EC" id="2.1.1.177" evidence="6"/>
<evidence type="ECO:0000256" key="1">
    <source>
        <dbReference type="ARBA" id="ARBA00022552"/>
    </source>
</evidence>
<comment type="subcellular location">
    <subcellularLocation>
        <location evidence="6">Cytoplasm</location>
    </subcellularLocation>
</comment>
<dbReference type="Pfam" id="PF02590">
    <property type="entry name" value="SPOUT_MTase"/>
    <property type="match status" value="1"/>
</dbReference>
<comment type="similarity">
    <text evidence="5 6">Belongs to the RNA methyltransferase RlmH family.</text>
</comment>
<organism evidence="7 8">
    <name type="scientific">Sulfuriferula multivorans</name>
    <dbReference type="NCBI Taxonomy" id="1559896"/>
    <lineage>
        <taxon>Bacteria</taxon>
        <taxon>Pseudomonadati</taxon>
        <taxon>Pseudomonadota</taxon>
        <taxon>Betaproteobacteria</taxon>
        <taxon>Nitrosomonadales</taxon>
        <taxon>Sulfuricellaceae</taxon>
        <taxon>Sulfuriferula</taxon>
    </lineage>
</organism>
<comment type="subunit">
    <text evidence="6">Homodimer.</text>
</comment>
<evidence type="ECO:0000256" key="2">
    <source>
        <dbReference type="ARBA" id="ARBA00022603"/>
    </source>
</evidence>
<dbReference type="AlphaFoldDB" id="A0A401JCQ8"/>
<evidence type="ECO:0000313" key="8">
    <source>
        <dbReference type="Proteomes" id="UP000286806"/>
    </source>
</evidence>
<evidence type="ECO:0000256" key="5">
    <source>
        <dbReference type="ARBA" id="ARBA00038303"/>
    </source>
</evidence>
<dbReference type="InterPro" id="IPR029026">
    <property type="entry name" value="tRNA_m1G_MTases_N"/>
</dbReference>
<dbReference type="HAMAP" id="MF_00658">
    <property type="entry name" value="23SrRNA_methyltr_H"/>
    <property type="match status" value="1"/>
</dbReference>
<keyword evidence="8" id="KW-1185">Reference proteome</keyword>
<dbReference type="Gene3D" id="3.40.1280.10">
    <property type="match status" value="1"/>
</dbReference>
<accession>A0A401JCQ8</accession>
<dbReference type="PANTHER" id="PTHR33603">
    <property type="entry name" value="METHYLTRANSFERASE"/>
    <property type="match status" value="1"/>
</dbReference>
<evidence type="ECO:0000256" key="4">
    <source>
        <dbReference type="ARBA" id="ARBA00022691"/>
    </source>
</evidence>
<dbReference type="Proteomes" id="UP000286806">
    <property type="component" value="Unassembled WGS sequence"/>
</dbReference>
<dbReference type="InterPro" id="IPR003742">
    <property type="entry name" value="RlmH-like"/>
</dbReference>
<gene>
    <name evidence="6" type="primary">rlmH</name>
    <name evidence="7" type="ORF">SFMTTN_1186</name>
</gene>
<dbReference type="GO" id="GO:0070038">
    <property type="term" value="F:rRNA (pseudouridine-N3-)-methyltransferase activity"/>
    <property type="evidence" value="ECO:0007669"/>
    <property type="project" value="UniProtKB-UniRule"/>
</dbReference>
<comment type="function">
    <text evidence="6">Specifically methylates the pseudouridine at position 1915 (m3Psi1915) in 23S rRNA.</text>
</comment>
<keyword evidence="3 6" id="KW-0808">Transferase</keyword>
<feature type="binding site" evidence="6">
    <location>
        <position position="104"/>
    </location>
    <ligand>
        <name>S-adenosyl-L-methionine</name>
        <dbReference type="ChEBI" id="CHEBI:59789"/>
    </ligand>
</feature>
<evidence type="ECO:0000256" key="3">
    <source>
        <dbReference type="ARBA" id="ARBA00022679"/>
    </source>
</evidence>
<name>A0A401JCQ8_9PROT</name>
<dbReference type="NCBIfam" id="NF000986">
    <property type="entry name" value="PRK00103.1-4"/>
    <property type="match status" value="1"/>
</dbReference>
<keyword evidence="6" id="KW-0963">Cytoplasm</keyword>
<feature type="binding site" evidence="6">
    <location>
        <position position="73"/>
    </location>
    <ligand>
        <name>S-adenosyl-L-methionine</name>
        <dbReference type="ChEBI" id="CHEBI:59789"/>
    </ligand>
</feature>
<dbReference type="SUPFAM" id="SSF75217">
    <property type="entry name" value="alpha/beta knot"/>
    <property type="match status" value="1"/>
</dbReference>
<dbReference type="EMBL" id="BGOW01000010">
    <property type="protein sequence ID" value="GBL45379.1"/>
    <property type="molecule type" value="Genomic_DNA"/>
</dbReference>
<dbReference type="PANTHER" id="PTHR33603:SF1">
    <property type="entry name" value="RIBOSOMAL RNA LARGE SUBUNIT METHYLTRANSFERASE H"/>
    <property type="match status" value="1"/>
</dbReference>
<keyword evidence="4 6" id="KW-0949">S-adenosyl-L-methionine</keyword>
<dbReference type="OrthoDB" id="9806643at2"/>
<dbReference type="InterPro" id="IPR029028">
    <property type="entry name" value="Alpha/beta_knot_MTases"/>
</dbReference>
<keyword evidence="2 6" id="KW-0489">Methyltransferase</keyword>
<comment type="catalytic activity">
    <reaction evidence="6">
        <text>pseudouridine(1915) in 23S rRNA + S-adenosyl-L-methionine = N(3)-methylpseudouridine(1915) in 23S rRNA + S-adenosyl-L-homocysteine + H(+)</text>
        <dbReference type="Rhea" id="RHEA:42752"/>
        <dbReference type="Rhea" id="RHEA-COMP:10221"/>
        <dbReference type="Rhea" id="RHEA-COMP:10222"/>
        <dbReference type="ChEBI" id="CHEBI:15378"/>
        <dbReference type="ChEBI" id="CHEBI:57856"/>
        <dbReference type="ChEBI" id="CHEBI:59789"/>
        <dbReference type="ChEBI" id="CHEBI:65314"/>
        <dbReference type="ChEBI" id="CHEBI:74486"/>
        <dbReference type="EC" id="2.1.1.177"/>
    </reaction>
</comment>
<sequence>MKLRIIAVGQKMPAWIETGFAEYAKRMPRENSIELIELKPEKRAGGKTDEQIKEAERDRILAALPRDATAWALDEHGSQLTTLELADALREWQGAGRDTAFVIGGADGLHQDIKQRADKLVALSRFTLPHGLVRVMLAEQLYRAWSVTQNHPYHRE</sequence>
<evidence type="ECO:0000313" key="7">
    <source>
        <dbReference type="EMBL" id="GBL45379.1"/>
    </source>
</evidence>
<dbReference type="NCBIfam" id="TIGR00246">
    <property type="entry name" value="tRNA_RlmH_YbeA"/>
    <property type="match status" value="1"/>
</dbReference>
<protein>
    <recommendedName>
        <fullName evidence="6">Ribosomal RNA large subunit methyltransferase H</fullName>
        <ecNumber evidence="6">2.1.1.177</ecNumber>
    </recommendedName>
    <alternativeName>
        <fullName evidence="6">23S rRNA (pseudouridine1915-N3)-methyltransferase</fullName>
    </alternativeName>
    <alternativeName>
        <fullName evidence="6">23S rRNA m3Psi1915 methyltransferase</fullName>
    </alternativeName>
    <alternativeName>
        <fullName evidence="6">rRNA (pseudouridine-N3-)-methyltransferase RlmH</fullName>
    </alternativeName>
</protein>
<comment type="caution">
    <text evidence="7">The sequence shown here is derived from an EMBL/GenBank/DDBJ whole genome shotgun (WGS) entry which is preliminary data.</text>
</comment>
<dbReference type="GO" id="GO:0005737">
    <property type="term" value="C:cytoplasm"/>
    <property type="evidence" value="ECO:0007669"/>
    <property type="project" value="UniProtKB-SubCell"/>
</dbReference>
<keyword evidence="1 6" id="KW-0698">rRNA processing</keyword>
<dbReference type="CDD" id="cd18081">
    <property type="entry name" value="RlmH-like"/>
    <property type="match status" value="1"/>
</dbReference>
<proteinExistence type="inferred from homology"/>
<evidence type="ECO:0000256" key="6">
    <source>
        <dbReference type="HAMAP-Rule" id="MF_00658"/>
    </source>
</evidence>
<reference evidence="7 8" key="1">
    <citation type="journal article" date="2019" name="Front. Microbiol.">
        <title>Genomes of Neutrophilic Sulfur-Oxidizing Chemolithoautotrophs Representing 9 Proteobacterial Species From 8 Genera.</title>
        <authorList>
            <person name="Watanabe T."/>
            <person name="Kojima H."/>
            <person name="Umezawa K."/>
            <person name="Hori C."/>
            <person name="Takasuka T.E."/>
            <person name="Kato Y."/>
            <person name="Fukui M."/>
        </authorList>
    </citation>
    <scope>NUCLEOTIDE SEQUENCE [LARGE SCALE GENOMIC DNA]</scope>
    <source>
        <strain evidence="7 8">TTN</strain>
    </source>
</reference>
<dbReference type="RefSeq" id="WP_124704206.1">
    <property type="nucleotide sequence ID" value="NZ_BGOW01000010.1"/>
</dbReference>
<comment type="caution">
    <text evidence="6">Lacks conserved residue(s) required for the propagation of feature annotation.</text>
</comment>